<evidence type="ECO:0000313" key="1">
    <source>
        <dbReference type="EMBL" id="GIY55622.1"/>
    </source>
</evidence>
<dbReference type="Proteomes" id="UP001054945">
    <property type="component" value="Unassembled WGS sequence"/>
</dbReference>
<name>A0AAV4UCX3_CAEEX</name>
<gene>
    <name evidence="1" type="ORF">CEXT_755071</name>
</gene>
<proteinExistence type="predicted"/>
<evidence type="ECO:0000313" key="2">
    <source>
        <dbReference type="Proteomes" id="UP001054945"/>
    </source>
</evidence>
<comment type="caution">
    <text evidence="1">The sequence shown here is derived from an EMBL/GenBank/DDBJ whole genome shotgun (WGS) entry which is preliminary data.</text>
</comment>
<reference evidence="1 2" key="1">
    <citation type="submission" date="2021-06" db="EMBL/GenBank/DDBJ databases">
        <title>Caerostris extrusa draft genome.</title>
        <authorList>
            <person name="Kono N."/>
            <person name="Arakawa K."/>
        </authorList>
    </citation>
    <scope>NUCLEOTIDE SEQUENCE [LARGE SCALE GENOMIC DNA]</scope>
</reference>
<sequence length="85" mass="9775">MCTQKDRRGYKPKHHSWAVARFTRYPVPSSYFGSHSDDTCRSLPTNLEEHTVNYFTARCAIRANANSHQLAQDCVTNPATRRFLS</sequence>
<keyword evidence="2" id="KW-1185">Reference proteome</keyword>
<accession>A0AAV4UCX3</accession>
<dbReference type="EMBL" id="BPLR01012660">
    <property type="protein sequence ID" value="GIY55622.1"/>
    <property type="molecule type" value="Genomic_DNA"/>
</dbReference>
<protein>
    <submittedName>
        <fullName evidence="1">Uncharacterized protein</fullName>
    </submittedName>
</protein>
<dbReference type="AlphaFoldDB" id="A0AAV4UCX3"/>
<organism evidence="1 2">
    <name type="scientific">Caerostris extrusa</name>
    <name type="common">Bark spider</name>
    <name type="synonym">Caerostris bankana</name>
    <dbReference type="NCBI Taxonomy" id="172846"/>
    <lineage>
        <taxon>Eukaryota</taxon>
        <taxon>Metazoa</taxon>
        <taxon>Ecdysozoa</taxon>
        <taxon>Arthropoda</taxon>
        <taxon>Chelicerata</taxon>
        <taxon>Arachnida</taxon>
        <taxon>Araneae</taxon>
        <taxon>Araneomorphae</taxon>
        <taxon>Entelegynae</taxon>
        <taxon>Araneoidea</taxon>
        <taxon>Araneidae</taxon>
        <taxon>Caerostris</taxon>
    </lineage>
</organism>